<comment type="caution">
    <text evidence="1">The sequence shown here is derived from an EMBL/GenBank/DDBJ whole genome shotgun (WGS) entry which is preliminary data.</text>
</comment>
<dbReference type="InterPro" id="IPR025358">
    <property type="entry name" value="DUF4262"/>
</dbReference>
<proteinExistence type="predicted"/>
<dbReference type="Proteomes" id="UP000194873">
    <property type="component" value="Unassembled WGS sequence"/>
</dbReference>
<evidence type="ECO:0000313" key="2">
    <source>
        <dbReference type="Proteomes" id="UP000194873"/>
    </source>
</evidence>
<sequence>MACYDAYFGRTLVFYQGAHFPVLQCVWPDAQQRFPGQAGYAYSSTNQELLYPHENNLLS</sequence>
<accession>A0A243W6V3</accession>
<dbReference type="AlphaFoldDB" id="A0A243W6V3"/>
<name>A0A243W6V3_9BACT</name>
<evidence type="ECO:0000313" key="1">
    <source>
        <dbReference type="EMBL" id="OUJ70298.1"/>
    </source>
</evidence>
<reference evidence="1 2" key="1">
    <citation type="submission" date="2017-01" db="EMBL/GenBank/DDBJ databases">
        <title>A new Hymenobacter.</title>
        <authorList>
            <person name="Liang Y."/>
            <person name="Feng F."/>
        </authorList>
    </citation>
    <scope>NUCLEOTIDE SEQUENCE [LARGE SCALE GENOMIC DNA]</scope>
    <source>
        <strain evidence="1">MIMBbqt21</strain>
    </source>
</reference>
<dbReference type="EMBL" id="MTSE01000024">
    <property type="protein sequence ID" value="OUJ70298.1"/>
    <property type="molecule type" value="Genomic_DNA"/>
</dbReference>
<dbReference type="Pfam" id="PF14081">
    <property type="entry name" value="DUF4262"/>
    <property type="match status" value="1"/>
</dbReference>
<keyword evidence="2" id="KW-1185">Reference proteome</keyword>
<organism evidence="1 2">
    <name type="scientific">Hymenobacter crusticola</name>
    <dbReference type="NCBI Taxonomy" id="1770526"/>
    <lineage>
        <taxon>Bacteria</taxon>
        <taxon>Pseudomonadati</taxon>
        <taxon>Bacteroidota</taxon>
        <taxon>Cytophagia</taxon>
        <taxon>Cytophagales</taxon>
        <taxon>Hymenobacteraceae</taxon>
        <taxon>Hymenobacter</taxon>
    </lineage>
</organism>
<gene>
    <name evidence="1" type="ORF">BXP70_24705</name>
</gene>
<protein>
    <submittedName>
        <fullName evidence="1">Uncharacterized protein</fullName>
    </submittedName>
</protein>